<feature type="short sequence motif" description="GXSXG" evidence="2">
    <location>
        <begin position="61"/>
        <end position="65"/>
    </location>
</feature>
<dbReference type="InterPro" id="IPR016035">
    <property type="entry name" value="Acyl_Trfase/lysoPLipase"/>
</dbReference>
<dbReference type="InterPro" id="IPR047156">
    <property type="entry name" value="Teg/CotR/CapV-like"/>
</dbReference>
<dbReference type="Pfam" id="PF01734">
    <property type="entry name" value="Patatin"/>
    <property type="match status" value="1"/>
</dbReference>
<evidence type="ECO:0000256" key="1">
    <source>
        <dbReference type="ARBA" id="ARBA00023098"/>
    </source>
</evidence>
<protein>
    <submittedName>
        <fullName evidence="4">Patatin-like phospholipase family protein</fullName>
    </submittedName>
</protein>
<evidence type="ECO:0000313" key="5">
    <source>
        <dbReference type="Proteomes" id="UP001291309"/>
    </source>
</evidence>
<comment type="caution">
    <text evidence="4">The sequence shown here is derived from an EMBL/GenBank/DDBJ whole genome shotgun (WGS) entry which is preliminary data.</text>
</comment>
<feature type="domain" description="PNPLA" evidence="3">
    <location>
        <begin position="20"/>
        <end position="220"/>
    </location>
</feature>
<evidence type="ECO:0000313" key="4">
    <source>
        <dbReference type="EMBL" id="MDY7229648.1"/>
    </source>
</evidence>
<keyword evidence="1 2" id="KW-0443">Lipid metabolism</keyword>
<reference evidence="4 5" key="1">
    <citation type="submission" date="2023-12" db="EMBL/GenBank/DDBJ databases">
        <title>the genome sequence of Hyalangium sp. s54d21.</title>
        <authorList>
            <person name="Zhang X."/>
        </authorList>
    </citation>
    <scope>NUCLEOTIDE SEQUENCE [LARGE SCALE GENOMIC DNA]</scope>
    <source>
        <strain evidence="5">s54d21</strain>
    </source>
</reference>
<sequence length="377" mass="41457">MSEKLSMGGHGMPYRILAMDGASVSGGNGYVAVGMLRALRRMLDSRSEHRALLGQVDLFVGSSAGAVNAALFAREEHPDAALGRIIDFWGELLAMNKDGLSIRRSLLTLAGISALVDSASVRDFLSNHFGNRRLGDLRKKVVIPTFQLDGKRNGLRTWKAKVFHNTGSTDDPDLNERVVDVLMRSSSPPVVYPIYQGIKERGSGYVDGGLYANNPSMVGLAQALHQVLQSPSTQQTEAPHESGPADMRGLLLLSLGNGFTSTYVSPSFRDGLANWGFARWLLDLRNPLLLVKMMLESGGDAVDYQCRTILRKEYLRLNPVVEKRLVAYNRWQVELALEKVLEMQSTQESLESTLQWLMSSGWLGDSASQSQFEPEAA</sequence>
<keyword evidence="2" id="KW-0442">Lipid degradation</keyword>
<dbReference type="SUPFAM" id="SSF52151">
    <property type="entry name" value="FabD/lysophospholipase-like"/>
    <property type="match status" value="1"/>
</dbReference>
<keyword evidence="5" id="KW-1185">Reference proteome</keyword>
<keyword evidence="2" id="KW-0378">Hydrolase</keyword>
<accession>A0ABU5H9Z4</accession>
<organism evidence="4 5">
    <name type="scientific">Hyalangium rubrum</name>
    <dbReference type="NCBI Taxonomy" id="3103134"/>
    <lineage>
        <taxon>Bacteria</taxon>
        <taxon>Pseudomonadati</taxon>
        <taxon>Myxococcota</taxon>
        <taxon>Myxococcia</taxon>
        <taxon>Myxococcales</taxon>
        <taxon>Cystobacterineae</taxon>
        <taxon>Archangiaceae</taxon>
        <taxon>Hyalangium</taxon>
    </lineage>
</organism>
<dbReference type="Gene3D" id="3.40.1090.10">
    <property type="entry name" value="Cytosolic phospholipase A2 catalytic domain"/>
    <property type="match status" value="1"/>
</dbReference>
<dbReference type="InterPro" id="IPR002641">
    <property type="entry name" value="PNPLA_dom"/>
</dbReference>
<comment type="caution">
    <text evidence="2">Lacks conserved residue(s) required for the propagation of feature annotation.</text>
</comment>
<dbReference type="PANTHER" id="PTHR24138">
    <property type="entry name" value="INTRACELLLAR PHOSPHOLIPASE A FAMILY"/>
    <property type="match status" value="1"/>
</dbReference>
<dbReference type="EMBL" id="JAXIVS010000009">
    <property type="protein sequence ID" value="MDY7229648.1"/>
    <property type="molecule type" value="Genomic_DNA"/>
</dbReference>
<dbReference type="Proteomes" id="UP001291309">
    <property type="component" value="Unassembled WGS sequence"/>
</dbReference>
<dbReference type="PANTHER" id="PTHR24138:SF10">
    <property type="entry name" value="PHOSPHOLIPASE A2"/>
    <property type="match status" value="1"/>
</dbReference>
<evidence type="ECO:0000256" key="2">
    <source>
        <dbReference type="PROSITE-ProRule" id="PRU01161"/>
    </source>
</evidence>
<proteinExistence type="predicted"/>
<gene>
    <name evidence="4" type="ORF">SYV04_24860</name>
</gene>
<evidence type="ECO:0000259" key="3">
    <source>
        <dbReference type="PROSITE" id="PS51635"/>
    </source>
</evidence>
<dbReference type="RefSeq" id="WP_321548374.1">
    <property type="nucleotide sequence ID" value="NZ_JAXIVS010000009.1"/>
</dbReference>
<feature type="active site" description="Proton acceptor" evidence="2">
    <location>
        <position position="207"/>
    </location>
</feature>
<feature type="active site" description="Nucleophile" evidence="2">
    <location>
        <position position="63"/>
    </location>
</feature>
<feature type="short sequence motif" description="DGA/G" evidence="2">
    <location>
        <begin position="207"/>
        <end position="209"/>
    </location>
</feature>
<dbReference type="PROSITE" id="PS51635">
    <property type="entry name" value="PNPLA"/>
    <property type="match status" value="1"/>
</dbReference>
<name>A0ABU5H9Z4_9BACT</name>